<feature type="binding site" evidence="5">
    <location>
        <begin position="12"/>
        <end position="18"/>
    </location>
    <ligand>
        <name>NADP(+)</name>
        <dbReference type="ChEBI" id="CHEBI:58349"/>
    </ligand>
</feature>
<dbReference type="GO" id="GO:0016853">
    <property type="term" value="F:isomerase activity"/>
    <property type="evidence" value="ECO:0007669"/>
    <property type="project" value="UniProtKB-KW"/>
</dbReference>
<evidence type="ECO:0000256" key="4">
    <source>
        <dbReference type="ARBA" id="ARBA00023235"/>
    </source>
</evidence>
<accession>A0A0G1IPX5</accession>
<dbReference type="EC" id="1.1.1.271" evidence="5"/>
<dbReference type="Gene3D" id="3.90.25.10">
    <property type="entry name" value="UDP-galactose 4-epimerase, domain 1"/>
    <property type="match status" value="1"/>
</dbReference>
<dbReference type="PANTHER" id="PTHR43238:SF1">
    <property type="entry name" value="GDP-L-FUCOSE SYNTHASE"/>
    <property type="match status" value="1"/>
</dbReference>
<proteinExistence type="inferred from homology"/>
<dbReference type="PATRIC" id="fig|1618648.3.peg.979"/>
<evidence type="ECO:0000313" key="8">
    <source>
        <dbReference type="Proteomes" id="UP000033945"/>
    </source>
</evidence>
<dbReference type="UniPathway" id="UPA00128">
    <property type="reaction ID" value="UER00191"/>
</dbReference>
<feature type="binding site" evidence="5">
    <location>
        <position position="272"/>
    </location>
    <ligand>
        <name>substrate</name>
    </ligand>
</feature>
<feature type="domain" description="NAD-dependent epimerase/dehydratase" evidence="6">
    <location>
        <begin position="8"/>
        <end position="240"/>
    </location>
</feature>
<keyword evidence="5" id="KW-0511">Multifunctional enzyme</keyword>
<evidence type="ECO:0000256" key="2">
    <source>
        <dbReference type="ARBA" id="ARBA00022857"/>
    </source>
</evidence>
<dbReference type="Proteomes" id="UP000033945">
    <property type="component" value="Unassembled WGS sequence"/>
</dbReference>
<feature type="binding site" evidence="5">
    <location>
        <position position="182"/>
    </location>
    <ligand>
        <name>NADP(+)</name>
        <dbReference type="ChEBI" id="CHEBI:58349"/>
    </ligand>
</feature>
<dbReference type="InterPro" id="IPR036291">
    <property type="entry name" value="NAD(P)-bd_dom_sf"/>
</dbReference>
<comment type="catalytic activity">
    <reaction evidence="5">
        <text>GDP-beta-L-fucose + NADP(+) = GDP-4-dehydro-alpha-D-rhamnose + NADPH + H(+)</text>
        <dbReference type="Rhea" id="RHEA:18885"/>
        <dbReference type="ChEBI" id="CHEBI:15378"/>
        <dbReference type="ChEBI" id="CHEBI:57273"/>
        <dbReference type="ChEBI" id="CHEBI:57783"/>
        <dbReference type="ChEBI" id="CHEBI:57964"/>
        <dbReference type="ChEBI" id="CHEBI:58349"/>
        <dbReference type="EC" id="1.1.1.271"/>
    </reaction>
</comment>
<evidence type="ECO:0000259" key="6">
    <source>
        <dbReference type="Pfam" id="PF01370"/>
    </source>
</evidence>
<dbReference type="SUPFAM" id="SSF51735">
    <property type="entry name" value="NAD(P)-binding Rossmann-fold domains"/>
    <property type="match status" value="1"/>
</dbReference>
<dbReference type="EMBL" id="LCIT01000031">
    <property type="protein sequence ID" value="KKT61431.1"/>
    <property type="molecule type" value="Genomic_DNA"/>
</dbReference>
<dbReference type="Gene3D" id="3.40.50.720">
    <property type="entry name" value="NAD(P)-binding Rossmann-like Domain"/>
    <property type="match status" value="1"/>
</dbReference>
<evidence type="ECO:0000256" key="5">
    <source>
        <dbReference type="HAMAP-Rule" id="MF_00956"/>
    </source>
</evidence>
<feature type="site" description="Important for catalytic activity" evidence="5">
    <location>
        <position position="111"/>
    </location>
</feature>
<dbReference type="CDD" id="cd05239">
    <property type="entry name" value="GDP_FS_SDR_e"/>
    <property type="match status" value="1"/>
</dbReference>
<evidence type="ECO:0000256" key="3">
    <source>
        <dbReference type="ARBA" id="ARBA00023002"/>
    </source>
</evidence>
<comment type="caution">
    <text evidence="7">The sequence shown here is derived from an EMBL/GenBank/DDBJ whole genome shotgun (WGS) entry which is preliminary data.</text>
</comment>
<feature type="binding site" evidence="5">
    <location>
        <position position="212"/>
    </location>
    <ligand>
        <name>substrate</name>
    </ligand>
</feature>
<comment type="pathway">
    <text evidence="5">Nucleotide-sugar biosynthesis; GDP-L-fucose biosynthesis via de novo pathway; GDP-L-fucose from GDP-alpha-D-mannose: step 2/2.</text>
</comment>
<dbReference type="AlphaFoldDB" id="A0A0G1IPX5"/>
<dbReference type="PANTHER" id="PTHR43238">
    <property type="entry name" value="GDP-L-FUCOSE SYNTHASE"/>
    <property type="match status" value="1"/>
</dbReference>
<comment type="caution">
    <text evidence="5">Lacks conserved residue(s) required for the propagation of feature annotation.</text>
</comment>
<dbReference type="Pfam" id="PF01370">
    <property type="entry name" value="Epimerase"/>
    <property type="match status" value="1"/>
</dbReference>
<comment type="function">
    <text evidence="5">Catalyzes the two-step NADP-dependent conversion of GDP-4-dehydro-6-deoxy-D-mannose to GDP-fucose, involving an epimerase and a reductase reaction.</text>
</comment>
<feature type="binding site" evidence="5">
    <location>
        <position position="205"/>
    </location>
    <ligand>
        <name>substrate</name>
    </ligand>
</feature>
<dbReference type="InterPro" id="IPR001509">
    <property type="entry name" value="Epimerase_deHydtase"/>
</dbReference>
<sequence length="314" mass="34881">MDLKGKKILLTGGAGFLGKAVMKKLLERGVKEGDVLIPRSKIHDLRKKEACEEVVKNKDIVIHVAGAVGGLGFVKNNPATAFYDNASMSLHLIDAAYRAGVKKFVGIGSVCEYPNITPLPFSEDNLWNGYPAEDLAAYGIAKRMMLAQSLAYRKQYGFNAIHLLMINLFGSGDGNFDKENSHVISAIIRKVAEAKKTGKDFIELWGAGKASREFLYVDDAAKGIVLATERYDKPEPVNIGSGREVPIKELAETISRLMDFKGELRWDATKPEGQPRRQLDVTRAKREFGFEAKTSFEEGLRNTIEWYLEYESGK</sequence>
<evidence type="ECO:0000256" key="1">
    <source>
        <dbReference type="ARBA" id="ARBA00005959"/>
    </source>
</evidence>
<dbReference type="GO" id="GO:0070401">
    <property type="term" value="F:NADP+ binding"/>
    <property type="evidence" value="ECO:0007669"/>
    <property type="project" value="UniProtKB-UniRule"/>
</dbReference>
<feature type="binding site" evidence="5">
    <location>
        <position position="190"/>
    </location>
    <ligand>
        <name>substrate</name>
    </ligand>
</feature>
<feature type="binding site" evidence="5">
    <location>
        <position position="142"/>
    </location>
    <ligand>
        <name>NADP(+)</name>
        <dbReference type="ChEBI" id="CHEBI:58349"/>
    </ligand>
</feature>
<comment type="similarity">
    <text evidence="1 5">Belongs to the NAD(P)-dependent epimerase/dehydratase family. Fucose synthase subfamily.</text>
</comment>
<dbReference type="GO" id="GO:0042351">
    <property type="term" value="P:'de novo' GDP-L-fucose biosynthetic process"/>
    <property type="evidence" value="ECO:0007669"/>
    <property type="project" value="UniProtKB-UniRule"/>
</dbReference>
<dbReference type="InterPro" id="IPR028614">
    <property type="entry name" value="GDP_fucose/colitose_synth"/>
</dbReference>
<dbReference type="GO" id="GO:0050577">
    <property type="term" value="F:GDP-L-fucose synthase activity"/>
    <property type="evidence" value="ECO:0007669"/>
    <property type="project" value="UniProtKB-UniRule"/>
</dbReference>
<organism evidence="7 8">
    <name type="scientific">Candidatus Giovannonibacteria bacterium GW2011_GWA2_44_26</name>
    <dbReference type="NCBI Taxonomy" id="1618648"/>
    <lineage>
        <taxon>Bacteria</taxon>
        <taxon>Candidatus Giovannoniibacteriota</taxon>
    </lineage>
</organism>
<gene>
    <name evidence="5" type="primary">fcl</name>
    <name evidence="7" type="ORF">UW55_C0031G0004</name>
</gene>
<keyword evidence="2 5" id="KW-0521">NADP</keyword>
<evidence type="ECO:0000313" key="7">
    <source>
        <dbReference type="EMBL" id="KKT61431.1"/>
    </source>
</evidence>
<protein>
    <recommendedName>
        <fullName evidence="5">GDP-L-fucose synthase</fullName>
        <ecNumber evidence="5">1.1.1.271</ecNumber>
    </recommendedName>
    <alternativeName>
        <fullName evidence="5">GDP-4-keto-6-deoxy-D-mannose-3,5-epimerase-4-reductase</fullName>
    </alternativeName>
</protein>
<feature type="active site" description="Proton donor/acceptor" evidence="5">
    <location>
        <position position="138"/>
    </location>
</feature>
<feature type="site" description="Important for catalytic activity" evidence="5">
    <location>
        <position position="109"/>
    </location>
</feature>
<name>A0A0G1IPX5_9BACT</name>
<keyword evidence="4 5" id="KW-0413">Isomerase</keyword>
<keyword evidence="3 5" id="KW-0560">Oxidoreductase</keyword>
<reference evidence="7 8" key="1">
    <citation type="journal article" date="2015" name="Nature">
        <title>rRNA introns, odd ribosomes, and small enigmatic genomes across a large radiation of phyla.</title>
        <authorList>
            <person name="Brown C.T."/>
            <person name="Hug L.A."/>
            <person name="Thomas B.C."/>
            <person name="Sharon I."/>
            <person name="Castelle C.J."/>
            <person name="Singh A."/>
            <person name="Wilkins M.J."/>
            <person name="Williams K.H."/>
            <person name="Banfield J.F."/>
        </authorList>
    </citation>
    <scope>NUCLEOTIDE SEQUENCE [LARGE SCALE GENOMIC DNA]</scope>
</reference>
<dbReference type="HAMAP" id="MF_00956">
    <property type="entry name" value="GDP_fucose_synth"/>
    <property type="match status" value="1"/>
</dbReference>